<keyword evidence="3" id="KW-1185">Reference proteome</keyword>
<dbReference type="AlphaFoldDB" id="A0A1M7LYV1"/>
<dbReference type="EMBL" id="FRBU01000095">
    <property type="protein sequence ID" value="SHM83036.1"/>
    <property type="molecule type" value="Genomic_DNA"/>
</dbReference>
<evidence type="ECO:0000313" key="3">
    <source>
        <dbReference type="Proteomes" id="UP000184260"/>
    </source>
</evidence>
<feature type="transmembrane region" description="Helical" evidence="1">
    <location>
        <begin position="6"/>
        <end position="25"/>
    </location>
</feature>
<gene>
    <name evidence="2" type="ORF">SAMN05443669_10952</name>
</gene>
<protein>
    <submittedName>
        <fullName evidence="2">Uncharacterized protein</fullName>
    </submittedName>
</protein>
<reference evidence="3" key="1">
    <citation type="submission" date="2016-11" db="EMBL/GenBank/DDBJ databases">
        <authorList>
            <person name="Varghese N."/>
            <person name="Submissions S."/>
        </authorList>
    </citation>
    <scope>NUCLEOTIDE SEQUENCE [LARGE SCALE GENOMIC DNA]</scope>
    <source>
        <strain evidence="3">DSM 3661</strain>
    </source>
</reference>
<evidence type="ECO:0000256" key="1">
    <source>
        <dbReference type="SAM" id="Phobius"/>
    </source>
</evidence>
<keyword evidence="1" id="KW-0812">Transmembrane</keyword>
<keyword evidence="1" id="KW-0472">Membrane</keyword>
<keyword evidence="1" id="KW-1133">Transmembrane helix</keyword>
<sequence>MNNIIILIAIVMAFFFVKVITLNSTQTKNLSLFQKEFPKGRIAC</sequence>
<name>A0A1M7LYV1_9FLAO</name>
<proteinExistence type="predicted"/>
<dbReference type="Proteomes" id="UP000184260">
    <property type="component" value="Unassembled WGS sequence"/>
</dbReference>
<accession>A0A1M7LYV1</accession>
<evidence type="ECO:0000313" key="2">
    <source>
        <dbReference type="EMBL" id="SHM83036.1"/>
    </source>
</evidence>
<organism evidence="2 3">
    <name type="scientific">Flavobacterium xanthum</name>
    <dbReference type="NCBI Taxonomy" id="69322"/>
    <lineage>
        <taxon>Bacteria</taxon>
        <taxon>Pseudomonadati</taxon>
        <taxon>Bacteroidota</taxon>
        <taxon>Flavobacteriia</taxon>
        <taxon>Flavobacteriales</taxon>
        <taxon>Flavobacteriaceae</taxon>
        <taxon>Flavobacterium</taxon>
    </lineage>
</organism>